<keyword evidence="3" id="KW-0645">Protease</keyword>
<organism evidence="3">
    <name type="scientific">Sesamum radiatum</name>
    <name type="common">Black benniseed</name>
    <dbReference type="NCBI Taxonomy" id="300843"/>
    <lineage>
        <taxon>Eukaryota</taxon>
        <taxon>Viridiplantae</taxon>
        <taxon>Streptophyta</taxon>
        <taxon>Embryophyta</taxon>
        <taxon>Tracheophyta</taxon>
        <taxon>Spermatophyta</taxon>
        <taxon>Magnoliopsida</taxon>
        <taxon>eudicotyledons</taxon>
        <taxon>Gunneridae</taxon>
        <taxon>Pentapetalae</taxon>
        <taxon>asterids</taxon>
        <taxon>lamiids</taxon>
        <taxon>Lamiales</taxon>
        <taxon>Pedaliaceae</taxon>
        <taxon>Sesamum</taxon>
    </lineage>
</organism>
<dbReference type="EMBL" id="JACGWJ010000012">
    <property type="protein sequence ID" value="KAL0386288.1"/>
    <property type="molecule type" value="Genomic_DNA"/>
</dbReference>
<comment type="caution">
    <text evidence="3">The sequence shown here is derived from an EMBL/GenBank/DDBJ whole genome shotgun (WGS) entry which is preliminary data.</text>
</comment>
<dbReference type="PANTHER" id="PTHR11757:SF19">
    <property type="entry name" value="PROLYL ENDOPEPTIDASE-LIKE"/>
    <property type="match status" value="1"/>
</dbReference>
<reference evidence="3" key="1">
    <citation type="submission" date="2020-06" db="EMBL/GenBank/DDBJ databases">
        <authorList>
            <person name="Li T."/>
            <person name="Hu X."/>
            <person name="Zhang T."/>
            <person name="Song X."/>
            <person name="Zhang H."/>
            <person name="Dai N."/>
            <person name="Sheng W."/>
            <person name="Hou X."/>
            <person name="Wei L."/>
        </authorList>
    </citation>
    <scope>NUCLEOTIDE SEQUENCE</scope>
    <source>
        <strain evidence="3">G02</strain>
        <tissue evidence="3">Leaf</tissue>
    </source>
</reference>
<gene>
    <name evidence="3" type="ORF">Sradi_3023100</name>
</gene>
<dbReference type="Gene3D" id="3.40.50.1820">
    <property type="entry name" value="alpha/beta hydrolase"/>
    <property type="match status" value="1"/>
</dbReference>
<evidence type="ECO:0000256" key="1">
    <source>
        <dbReference type="ARBA" id="ARBA00005228"/>
    </source>
</evidence>
<evidence type="ECO:0000313" key="3">
    <source>
        <dbReference type="EMBL" id="KAL0386288.1"/>
    </source>
</evidence>
<dbReference type="SUPFAM" id="SSF50993">
    <property type="entry name" value="Peptidase/esterase 'gauge' domain"/>
    <property type="match status" value="1"/>
</dbReference>
<reference evidence="3" key="2">
    <citation type="journal article" date="2024" name="Plant">
        <title>Genomic evolution and insights into agronomic trait innovations of Sesamum species.</title>
        <authorList>
            <person name="Miao H."/>
            <person name="Wang L."/>
            <person name="Qu L."/>
            <person name="Liu H."/>
            <person name="Sun Y."/>
            <person name="Le M."/>
            <person name="Wang Q."/>
            <person name="Wei S."/>
            <person name="Zheng Y."/>
            <person name="Lin W."/>
            <person name="Duan Y."/>
            <person name="Cao H."/>
            <person name="Xiong S."/>
            <person name="Wang X."/>
            <person name="Wei L."/>
            <person name="Li C."/>
            <person name="Ma Q."/>
            <person name="Ju M."/>
            <person name="Zhao R."/>
            <person name="Li G."/>
            <person name="Mu C."/>
            <person name="Tian Q."/>
            <person name="Mei H."/>
            <person name="Zhang T."/>
            <person name="Gao T."/>
            <person name="Zhang H."/>
        </authorList>
    </citation>
    <scope>NUCLEOTIDE SEQUENCE</scope>
    <source>
        <strain evidence="3">G02</strain>
    </source>
</reference>
<keyword evidence="3" id="KW-0378">Hydrolase</keyword>
<dbReference type="InterPro" id="IPR023302">
    <property type="entry name" value="Pept_S9A_N"/>
</dbReference>
<protein>
    <submittedName>
        <fullName evidence="3">Protease 2</fullName>
    </submittedName>
</protein>
<dbReference type="AlphaFoldDB" id="A0AAW2S1P3"/>
<accession>A0AAW2S1P3</accession>
<feature type="domain" description="Peptidase S9A N-terminal" evidence="2">
    <location>
        <begin position="3"/>
        <end position="54"/>
    </location>
</feature>
<evidence type="ECO:0000259" key="2">
    <source>
        <dbReference type="Pfam" id="PF02897"/>
    </source>
</evidence>
<dbReference type="GO" id="GO:0005829">
    <property type="term" value="C:cytosol"/>
    <property type="evidence" value="ECO:0007669"/>
    <property type="project" value="TreeGrafter"/>
</dbReference>
<dbReference type="GO" id="GO:0006508">
    <property type="term" value="P:proteolysis"/>
    <property type="evidence" value="ECO:0007669"/>
    <property type="project" value="UniProtKB-KW"/>
</dbReference>
<sequence length="57" mass="6800">MEPPIAKKVKHDMEMFGDVRVDNYYWLRDDSRSDPQVLAYLREENAYTEHFMSGLFG</sequence>
<dbReference type="GO" id="GO:0004252">
    <property type="term" value="F:serine-type endopeptidase activity"/>
    <property type="evidence" value="ECO:0007669"/>
    <property type="project" value="InterPro"/>
</dbReference>
<dbReference type="PANTHER" id="PTHR11757">
    <property type="entry name" value="PROTEASE FAMILY S9A OLIGOPEPTIDASE"/>
    <property type="match status" value="1"/>
</dbReference>
<dbReference type="InterPro" id="IPR029058">
    <property type="entry name" value="AB_hydrolase_fold"/>
</dbReference>
<proteinExistence type="inferred from homology"/>
<dbReference type="InterPro" id="IPR051543">
    <property type="entry name" value="Serine_Peptidase_S9A"/>
</dbReference>
<dbReference type="Pfam" id="PF02897">
    <property type="entry name" value="Peptidase_S9_N"/>
    <property type="match status" value="1"/>
</dbReference>
<comment type="similarity">
    <text evidence="1">Belongs to the peptidase S9A family.</text>
</comment>
<name>A0AAW2S1P3_SESRA</name>